<evidence type="ECO:0000313" key="3">
    <source>
        <dbReference type="Proteomes" id="UP000305067"/>
    </source>
</evidence>
<keyword evidence="1" id="KW-0472">Membrane</keyword>
<feature type="transmembrane region" description="Helical" evidence="1">
    <location>
        <begin position="187"/>
        <end position="210"/>
    </location>
</feature>
<keyword evidence="1" id="KW-1133">Transmembrane helix</keyword>
<name>A0A5C3QU39_9AGAR</name>
<keyword evidence="3" id="KW-1185">Reference proteome</keyword>
<dbReference type="Proteomes" id="UP000305067">
    <property type="component" value="Unassembled WGS sequence"/>
</dbReference>
<reference evidence="2 3" key="1">
    <citation type="journal article" date="2019" name="Nat. Ecol. Evol.">
        <title>Megaphylogeny resolves global patterns of mushroom evolution.</title>
        <authorList>
            <person name="Varga T."/>
            <person name="Krizsan K."/>
            <person name="Foldi C."/>
            <person name="Dima B."/>
            <person name="Sanchez-Garcia M."/>
            <person name="Sanchez-Ramirez S."/>
            <person name="Szollosi G.J."/>
            <person name="Szarkandi J.G."/>
            <person name="Papp V."/>
            <person name="Albert L."/>
            <person name="Andreopoulos W."/>
            <person name="Angelini C."/>
            <person name="Antonin V."/>
            <person name="Barry K.W."/>
            <person name="Bougher N.L."/>
            <person name="Buchanan P."/>
            <person name="Buyck B."/>
            <person name="Bense V."/>
            <person name="Catcheside P."/>
            <person name="Chovatia M."/>
            <person name="Cooper J."/>
            <person name="Damon W."/>
            <person name="Desjardin D."/>
            <person name="Finy P."/>
            <person name="Geml J."/>
            <person name="Haridas S."/>
            <person name="Hughes K."/>
            <person name="Justo A."/>
            <person name="Karasinski D."/>
            <person name="Kautmanova I."/>
            <person name="Kiss B."/>
            <person name="Kocsube S."/>
            <person name="Kotiranta H."/>
            <person name="LaButti K.M."/>
            <person name="Lechner B.E."/>
            <person name="Liimatainen K."/>
            <person name="Lipzen A."/>
            <person name="Lukacs Z."/>
            <person name="Mihaltcheva S."/>
            <person name="Morgado L.N."/>
            <person name="Niskanen T."/>
            <person name="Noordeloos M.E."/>
            <person name="Ohm R.A."/>
            <person name="Ortiz-Santana B."/>
            <person name="Ovrebo C."/>
            <person name="Racz N."/>
            <person name="Riley R."/>
            <person name="Savchenko A."/>
            <person name="Shiryaev A."/>
            <person name="Soop K."/>
            <person name="Spirin V."/>
            <person name="Szebenyi C."/>
            <person name="Tomsovsky M."/>
            <person name="Tulloss R.E."/>
            <person name="Uehling J."/>
            <person name="Grigoriev I.V."/>
            <person name="Vagvolgyi C."/>
            <person name="Papp T."/>
            <person name="Martin F.M."/>
            <person name="Miettinen O."/>
            <person name="Hibbett D.S."/>
            <person name="Nagy L.G."/>
        </authorList>
    </citation>
    <scope>NUCLEOTIDE SEQUENCE [LARGE SCALE GENOMIC DNA]</scope>
    <source>
        <strain evidence="2 3">CBS 309.79</strain>
    </source>
</reference>
<dbReference type="OrthoDB" id="2905268at2759"/>
<protein>
    <recommendedName>
        <fullName evidence="4">Organic solute transporter Ostalpha-domain-containing protein</fullName>
    </recommendedName>
</protein>
<proteinExistence type="predicted"/>
<keyword evidence="1" id="KW-0812">Transmembrane</keyword>
<organism evidence="2 3">
    <name type="scientific">Pterulicium gracile</name>
    <dbReference type="NCBI Taxonomy" id="1884261"/>
    <lineage>
        <taxon>Eukaryota</taxon>
        <taxon>Fungi</taxon>
        <taxon>Dikarya</taxon>
        <taxon>Basidiomycota</taxon>
        <taxon>Agaricomycotina</taxon>
        <taxon>Agaricomycetes</taxon>
        <taxon>Agaricomycetidae</taxon>
        <taxon>Agaricales</taxon>
        <taxon>Pleurotineae</taxon>
        <taxon>Pterulaceae</taxon>
        <taxon>Pterulicium</taxon>
    </lineage>
</organism>
<evidence type="ECO:0000256" key="1">
    <source>
        <dbReference type="SAM" id="Phobius"/>
    </source>
</evidence>
<dbReference type="AlphaFoldDB" id="A0A5C3QU39"/>
<sequence>MFSCEDDSCTRNALSRDIYDYTISLVICACIYAAHFLIASYTIHALYNAKTATRTRWNLIIFVSVLLTLGTVNWVSFARVVLVSMGHTIESSIANITSLEHITRRYGSQAVEIPALMILVLSEGYMVYRCSLIWSRNRLVVLPLVLLYLCLIGLGITAEVTTFGSNQTLTGPLVHTPPSHPDSPFSFAFWIALLVFNAILTTLIVVRLLVVRARIIETMGKQYGKTYTGPMAIFIESAILYDLFVTVGYLCLPTVPRVGNMFTPTIAQVQCIATELIILRFSLGRGYSDHVAKSVEAGQQPRADAIPEEPKGLAEHPRFPPRVTTSTHSNSMFPSSVAAVLRSYDSRF</sequence>
<evidence type="ECO:0000313" key="2">
    <source>
        <dbReference type="EMBL" id="TFL03829.1"/>
    </source>
</evidence>
<feature type="transmembrane region" description="Helical" evidence="1">
    <location>
        <begin position="21"/>
        <end position="47"/>
    </location>
</feature>
<gene>
    <name evidence="2" type="ORF">BDV98DRAFT_602345</name>
</gene>
<evidence type="ECO:0008006" key="4">
    <source>
        <dbReference type="Google" id="ProtNLM"/>
    </source>
</evidence>
<accession>A0A5C3QU39</accession>
<dbReference type="EMBL" id="ML178819">
    <property type="protein sequence ID" value="TFL03829.1"/>
    <property type="molecule type" value="Genomic_DNA"/>
</dbReference>
<feature type="transmembrane region" description="Helical" evidence="1">
    <location>
        <begin position="231"/>
        <end position="250"/>
    </location>
</feature>
<feature type="transmembrane region" description="Helical" evidence="1">
    <location>
        <begin position="59"/>
        <end position="86"/>
    </location>
</feature>
<feature type="transmembrane region" description="Helical" evidence="1">
    <location>
        <begin position="139"/>
        <end position="158"/>
    </location>
</feature>